<protein>
    <submittedName>
        <fullName evidence="10">ABC transporter permease</fullName>
    </submittedName>
</protein>
<organism evidence="10 11">
    <name type="scientific">Fibrella forsythiae</name>
    <dbReference type="NCBI Taxonomy" id="2817061"/>
    <lineage>
        <taxon>Bacteria</taxon>
        <taxon>Pseudomonadati</taxon>
        <taxon>Bacteroidota</taxon>
        <taxon>Cytophagia</taxon>
        <taxon>Cytophagales</taxon>
        <taxon>Spirosomataceae</taxon>
        <taxon>Fibrella</taxon>
    </lineage>
</organism>
<dbReference type="InterPro" id="IPR050250">
    <property type="entry name" value="Macrolide_Exporter_MacB"/>
</dbReference>
<name>A0ABS3JK73_9BACT</name>
<comment type="similarity">
    <text evidence="6">Belongs to the ABC-4 integral membrane protein family.</text>
</comment>
<evidence type="ECO:0000259" key="9">
    <source>
        <dbReference type="Pfam" id="PF12704"/>
    </source>
</evidence>
<accession>A0ABS3JK73</accession>
<dbReference type="Pfam" id="PF02687">
    <property type="entry name" value="FtsX"/>
    <property type="match status" value="1"/>
</dbReference>
<evidence type="ECO:0000256" key="2">
    <source>
        <dbReference type="ARBA" id="ARBA00022475"/>
    </source>
</evidence>
<dbReference type="Pfam" id="PF12704">
    <property type="entry name" value="MacB_PCD"/>
    <property type="match status" value="1"/>
</dbReference>
<evidence type="ECO:0000256" key="5">
    <source>
        <dbReference type="ARBA" id="ARBA00023136"/>
    </source>
</evidence>
<evidence type="ECO:0000313" key="10">
    <source>
        <dbReference type="EMBL" id="MBO0950407.1"/>
    </source>
</evidence>
<keyword evidence="4 7" id="KW-1133">Transmembrane helix</keyword>
<proteinExistence type="inferred from homology"/>
<keyword evidence="5 7" id="KW-0472">Membrane</keyword>
<dbReference type="PANTHER" id="PTHR30572:SF4">
    <property type="entry name" value="ABC TRANSPORTER PERMEASE YTRF"/>
    <property type="match status" value="1"/>
</dbReference>
<comment type="subcellular location">
    <subcellularLocation>
        <location evidence="1">Cell membrane</location>
        <topology evidence="1">Multi-pass membrane protein</topology>
    </subcellularLocation>
</comment>
<dbReference type="EMBL" id="JAFMYW010000005">
    <property type="protein sequence ID" value="MBO0950407.1"/>
    <property type="molecule type" value="Genomic_DNA"/>
</dbReference>
<evidence type="ECO:0000313" key="11">
    <source>
        <dbReference type="Proteomes" id="UP000664628"/>
    </source>
</evidence>
<dbReference type="RefSeq" id="WP_207330360.1">
    <property type="nucleotide sequence ID" value="NZ_JAFMYW010000005.1"/>
</dbReference>
<reference evidence="10 11" key="1">
    <citation type="submission" date="2021-03" db="EMBL/GenBank/DDBJ databases">
        <title>Fibrella sp. HMF5405 genome sequencing and assembly.</title>
        <authorList>
            <person name="Kang H."/>
            <person name="Kim H."/>
            <person name="Bae S."/>
            <person name="Joh K."/>
        </authorList>
    </citation>
    <scope>NUCLEOTIDE SEQUENCE [LARGE SCALE GENOMIC DNA]</scope>
    <source>
        <strain evidence="10 11">HMF5405</strain>
    </source>
</reference>
<evidence type="ECO:0000256" key="1">
    <source>
        <dbReference type="ARBA" id="ARBA00004651"/>
    </source>
</evidence>
<feature type="transmembrane region" description="Helical" evidence="7">
    <location>
        <begin position="20"/>
        <end position="38"/>
    </location>
</feature>
<dbReference type="InterPro" id="IPR025857">
    <property type="entry name" value="MacB_PCD"/>
</dbReference>
<gene>
    <name evidence="10" type="ORF">J2I46_17560</name>
</gene>
<dbReference type="InterPro" id="IPR003838">
    <property type="entry name" value="ABC3_permease_C"/>
</dbReference>
<evidence type="ECO:0000259" key="8">
    <source>
        <dbReference type="Pfam" id="PF02687"/>
    </source>
</evidence>
<evidence type="ECO:0000256" key="4">
    <source>
        <dbReference type="ARBA" id="ARBA00022989"/>
    </source>
</evidence>
<sequence length="393" mass="43881">MIRHLFKLIWNKKRAHSLLIIEIWASFMVLFGLASLLVHNLSNYREPLGFSYEYVWVVDLNNNQDTVAVAEKTQRIIQRINAFPEVASSSRMSDNSPFSANTMNNNVERGNRKTMMDFYVTDEKFADVLEIPLASGRWYTPADSIGKYRAVVINQKAKEKLFDDEDPVGQLLGDKPKGNDGSRQQKIVGVIDNFKAKGEFMTNMPAIFQQLDAKESYHKKILVKVKPGTDAVFEAKLVKAVTAMATGWSVDVDHLTESCENRHNLTLVPAIIFVIVCSFLLINVALGLFGVLNVSITRRRGEIGLRRALGATERSISWQFVGEMWVLATFALVLGLVLACQFPLLNVFDLASSVYVIAIIVAALIVYLLVTICALFPSRQAAAIQPAVALHEE</sequence>
<keyword evidence="11" id="KW-1185">Reference proteome</keyword>
<keyword evidence="2" id="KW-1003">Cell membrane</keyword>
<feature type="transmembrane region" description="Helical" evidence="7">
    <location>
        <begin position="267"/>
        <end position="292"/>
    </location>
</feature>
<feature type="transmembrane region" description="Helical" evidence="7">
    <location>
        <begin position="354"/>
        <end position="376"/>
    </location>
</feature>
<dbReference type="PANTHER" id="PTHR30572">
    <property type="entry name" value="MEMBRANE COMPONENT OF TRANSPORTER-RELATED"/>
    <property type="match status" value="1"/>
</dbReference>
<evidence type="ECO:0000256" key="3">
    <source>
        <dbReference type="ARBA" id="ARBA00022692"/>
    </source>
</evidence>
<feature type="transmembrane region" description="Helical" evidence="7">
    <location>
        <begin position="324"/>
        <end position="348"/>
    </location>
</feature>
<feature type="domain" description="MacB-like periplasmic core" evidence="9">
    <location>
        <begin position="77"/>
        <end position="231"/>
    </location>
</feature>
<evidence type="ECO:0000256" key="6">
    <source>
        <dbReference type="ARBA" id="ARBA00038076"/>
    </source>
</evidence>
<feature type="domain" description="ABC3 transporter permease C-terminal" evidence="8">
    <location>
        <begin position="278"/>
        <end position="386"/>
    </location>
</feature>
<evidence type="ECO:0000256" key="7">
    <source>
        <dbReference type="SAM" id="Phobius"/>
    </source>
</evidence>
<comment type="caution">
    <text evidence="10">The sequence shown here is derived from an EMBL/GenBank/DDBJ whole genome shotgun (WGS) entry which is preliminary data.</text>
</comment>
<dbReference type="Proteomes" id="UP000664628">
    <property type="component" value="Unassembled WGS sequence"/>
</dbReference>
<keyword evidence="3 7" id="KW-0812">Transmembrane</keyword>